<dbReference type="OrthoDB" id="7437883at2"/>
<proteinExistence type="predicted"/>
<reference evidence="2 3" key="1">
    <citation type="submission" date="2016-08" db="EMBL/GenBank/DDBJ databases">
        <authorList>
            <person name="Seilhamer J.J."/>
        </authorList>
    </citation>
    <scope>NUCLEOTIDE SEQUENCE [LARGE SCALE GENOMIC DNA]</scope>
    <source>
        <strain evidence="2 3">P1-7</strain>
    </source>
</reference>
<dbReference type="AlphaFoldDB" id="A0A1C3XJB4"/>
<dbReference type="Proteomes" id="UP000199205">
    <property type="component" value="Unassembled WGS sequence"/>
</dbReference>
<evidence type="ECO:0000313" key="2">
    <source>
        <dbReference type="EMBL" id="SCB52358.1"/>
    </source>
</evidence>
<sequence>MIVNPTARSFQYKIAGFCKIRLAPLVSPAELKRLTAYMLALVNDQALPPMKGKAVDWTEIAAACRLAAKPSTKLMRVGQHGFDAIIRWVNTNTAAPGTRTSSGSSSSRISKARAASGSRSAKKNSKLGAKPKPIDELPVALFDDYTEPVSFQAALELHIRRFGETYYHLHRAVVRPDDTFDVKTLLSWRPGG</sequence>
<feature type="compositionally biased region" description="Low complexity" evidence="1">
    <location>
        <begin position="95"/>
        <end position="119"/>
    </location>
</feature>
<evidence type="ECO:0000256" key="1">
    <source>
        <dbReference type="SAM" id="MobiDB-lite"/>
    </source>
</evidence>
<name>A0A1C3XJB4_9HYPH</name>
<evidence type="ECO:0000313" key="3">
    <source>
        <dbReference type="Proteomes" id="UP000199205"/>
    </source>
</evidence>
<dbReference type="EMBL" id="FMAF01000049">
    <property type="protein sequence ID" value="SCB52358.1"/>
    <property type="molecule type" value="Genomic_DNA"/>
</dbReference>
<accession>A0A1C3XJB4</accession>
<dbReference type="RefSeq" id="WP_092577447.1">
    <property type="nucleotide sequence ID" value="NZ_FMAF01000049.1"/>
</dbReference>
<gene>
    <name evidence="2" type="ORF">GA0061101_1495</name>
</gene>
<feature type="region of interest" description="Disordered" evidence="1">
    <location>
        <begin position="95"/>
        <end position="130"/>
    </location>
</feature>
<protein>
    <submittedName>
        <fullName evidence="2">Uncharacterized protein</fullName>
    </submittedName>
</protein>
<organism evidence="2 3">
    <name type="scientific">Rhizobium lusitanum</name>
    <dbReference type="NCBI Taxonomy" id="293958"/>
    <lineage>
        <taxon>Bacteria</taxon>
        <taxon>Pseudomonadati</taxon>
        <taxon>Pseudomonadota</taxon>
        <taxon>Alphaproteobacteria</taxon>
        <taxon>Hyphomicrobiales</taxon>
        <taxon>Rhizobiaceae</taxon>
        <taxon>Rhizobium/Agrobacterium group</taxon>
        <taxon>Rhizobium</taxon>
    </lineage>
</organism>